<comment type="function">
    <text evidence="14">The RuvA-RuvB-RuvC complex processes Holliday junction (HJ) DNA during genetic recombination and DNA repair. Endonuclease that resolves HJ intermediates. Cleaves cruciform DNA by making single-stranded nicks across the HJ at symmetrical positions within the homologous arms, yielding a 5'-phosphate and a 3'-hydroxyl group; requires a central core of homology in the junction. The consensus cleavage sequence is 5'-(A/T)TT(C/G)-3'. Cleavage occurs on the 3'-side of the TT dinucleotide at the point of strand exchange. HJ branch migration catalyzed by RuvA-RuvB allows RuvC to scan DNA until it finds its consensus sequence, where it cleaves and resolves the cruciform DNA.</text>
</comment>
<evidence type="ECO:0000256" key="9">
    <source>
        <dbReference type="ARBA" id="ARBA00023125"/>
    </source>
</evidence>
<accession>B9KB70</accession>
<keyword evidence="17" id="KW-1185">Reference proteome</keyword>
<keyword evidence="2 14" id="KW-0963">Cytoplasm</keyword>
<organism evidence="16 17">
    <name type="scientific">Thermotoga neapolitana (strain ATCC 49049 / DSM 4359 / NBRC 107923 / NS-E)</name>
    <dbReference type="NCBI Taxonomy" id="309803"/>
    <lineage>
        <taxon>Bacteria</taxon>
        <taxon>Thermotogati</taxon>
        <taxon>Thermotogota</taxon>
        <taxon>Thermotogae</taxon>
        <taxon>Thermotogales</taxon>
        <taxon>Thermotogaceae</taxon>
        <taxon>Thermotoga</taxon>
    </lineage>
</organism>
<dbReference type="AlphaFoldDB" id="B9KB70"/>
<dbReference type="NCBIfam" id="NF000711">
    <property type="entry name" value="PRK00039.2-1"/>
    <property type="match status" value="1"/>
</dbReference>
<evidence type="ECO:0000313" key="17">
    <source>
        <dbReference type="Proteomes" id="UP000000445"/>
    </source>
</evidence>
<dbReference type="InterPro" id="IPR002176">
    <property type="entry name" value="X-over_junc_endoDNase_RuvC"/>
</dbReference>
<feature type="binding site" evidence="14">
    <location>
        <position position="72"/>
    </location>
    <ligand>
        <name>Mg(2+)</name>
        <dbReference type="ChEBI" id="CHEBI:18420"/>
        <label>2</label>
    </ligand>
</feature>
<keyword evidence="3 14" id="KW-0540">Nuclease</keyword>
<evidence type="ECO:0000256" key="15">
    <source>
        <dbReference type="NCBIfam" id="TIGR00228"/>
    </source>
</evidence>
<sequence length="170" mass="18849">MEVGRLRILGVDPGYGIVGIGIIEISGNRISHVFHGAIETSKDLPRGKRLKQIHEEFLRILEKFSPDECAMETLFFVKNVTTAIGVGEARGVILLALEEKGVPVFEYAPNEVKISLTGYGRASKRQVQENVKRFLGLSEIPRPDDAADALAIAWCHALQSRMRRVTHGKD</sequence>
<dbReference type="KEGG" id="tna:CTN_0090"/>
<dbReference type="FunFam" id="3.30.420.10:FF:000002">
    <property type="entry name" value="Crossover junction endodeoxyribonuclease RuvC"/>
    <property type="match status" value="1"/>
</dbReference>
<keyword evidence="4 14" id="KW-0479">Metal-binding</keyword>
<feature type="binding site" evidence="14">
    <location>
        <position position="145"/>
    </location>
    <ligand>
        <name>Mg(2+)</name>
        <dbReference type="ChEBI" id="CHEBI:18420"/>
        <label>1</label>
    </ligand>
</feature>
<dbReference type="Pfam" id="PF02075">
    <property type="entry name" value="RuvC"/>
    <property type="match status" value="1"/>
</dbReference>
<feature type="active site" evidence="14">
    <location>
        <position position="12"/>
    </location>
</feature>
<dbReference type="PANTHER" id="PTHR30194:SF3">
    <property type="entry name" value="CROSSOVER JUNCTION ENDODEOXYRIBONUCLEASE RUVC"/>
    <property type="match status" value="1"/>
</dbReference>
<evidence type="ECO:0000256" key="5">
    <source>
        <dbReference type="ARBA" id="ARBA00022759"/>
    </source>
</evidence>
<dbReference type="HAMAP" id="MF_00034">
    <property type="entry name" value="RuvC"/>
    <property type="match status" value="1"/>
</dbReference>
<evidence type="ECO:0000256" key="10">
    <source>
        <dbReference type="ARBA" id="ARBA00023172"/>
    </source>
</evidence>
<dbReference type="InterPro" id="IPR020563">
    <property type="entry name" value="X-over_junc_endoDNase_Mg_BS"/>
</dbReference>
<evidence type="ECO:0000256" key="13">
    <source>
        <dbReference type="ARBA" id="ARBA00065075"/>
    </source>
</evidence>
<feature type="binding site" evidence="14">
    <location>
        <position position="12"/>
    </location>
    <ligand>
        <name>Mg(2+)</name>
        <dbReference type="ChEBI" id="CHEBI:18420"/>
        <label>1</label>
    </ligand>
</feature>
<dbReference type="GO" id="GO:0003677">
    <property type="term" value="F:DNA binding"/>
    <property type="evidence" value="ECO:0007669"/>
    <property type="project" value="UniProtKB-KW"/>
</dbReference>
<dbReference type="GO" id="GO:0006281">
    <property type="term" value="P:DNA repair"/>
    <property type="evidence" value="ECO:0007669"/>
    <property type="project" value="UniProtKB-UniRule"/>
</dbReference>
<comment type="subunit">
    <text evidence="13 14">Homodimer which binds Holliday junction (HJ) DNA. The HJ becomes 2-fold symmetrical on binding to RuvC with unstacked arms; it has a different conformation from HJ DNA in complex with RuvA. In the full resolvosome a probable DNA-RuvA(4)-RuvB(12)-RuvC(2) complex forms which resolves the HJ.</text>
</comment>
<dbReference type="EC" id="3.1.21.10" evidence="14 15"/>
<evidence type="ECO:0000256" key="8">
    <source>
        <dbReference type="ARBA" id="ARBA00022842"/>
    </source>
</evidence>
<gene>
    <name evidence="14" type="primary">ruvC</name>
    <name evidence="16" type="ordered locus">CTN_0090</name>
</gene>
<feature type="active site" evidence="14">
    <location>
        <position position="145"/>
    </location>
</feature>
<evidence type="ECO:0000256" key="6">
    <source>
        <dbReference type="ARBA" id="ARBA00022763"/>
    </source>
</evidence>
<comment type="cofactor">
    <cofactor evidence="14">
        <name>Mg(2+)</name>
        <dbReference type="ChEBI" id="CHEBI:18420"/>
    </cofactor>
    <text evidence="14">Binds 2 Mg(2+) ion per subunit.</text>
</comment>
<dbReference type="STRING" id="309803.CTN_0090"/>
<protein>
    <recommendedName>
        <fullName evidence="14 15">Crossover junction endodeoxyribonuclease RuvC</fullName>
        <ecNumber evidence="14 15">3.1.21.10</ecNumber>
    </recommendedName>
    <alternativeName>
        <fullName evidence="14">Holliday junction nuclease RuvC</fullName>
    </alternativeName>
    <alternativeName>
        <fullName evidence="14">Holliday junction resolvase RuvC</fullName>
    </alternativeName>
</protein>
<reference evidence="16 17" key="1">
    <citation type="journal article" date="2009" name="Biosci. Biotechnol. Biochem.">
        <title>WeGAS: a web-based microbial genome annotation system.</title>
        <authorList>
            <person name="Lee D."/>
            <person name="Seo H."/>
            <person name="Park C."/>
            <person name="Park K."/>
        </authorList>
    </citation>
    <scope>NUCLEOTIDE SEQUENCE [LARGE SCALE GENOMIC DNA]</scope>
    <source>
        <strain evidence="17">ATCC 49049 / DSM 4359 / NBRC 107923 / NS-E</strain>
    </source>
</reference>
<keyword evidence="5 14" id="KW-0255">Endonuclease</keyword>
<dbReference type="eggNOG" id="COG0817">
    <property type="taxonomic scope" value="Bacteria"/>
</dbReference>
<dbReference type="Gene3D" id="3.30.420.10">
    <property type="entry name" value="Ribonuclease H-like superfamily/Ribonuclease H"/>
    <property type="match status" value="1"/>
</dbReference>
<keyword evidence="10 14" id="KW-0233">DNA recombination</keyword>
<evidence type="ECO:0000256" key="7">
    <source>
        <dbReference type="ARBA" id="ARBA00022801"/>
    </source>
</evidence>
<dbReference type="GO" id="GO:0006310">
    <property type="term" value="P:DNA recombination"/>
    <property type="evidence" value="ECO:0007669"/>
    <property type="project" value="UniProtKB-UniRule"/>
</dbReference>
<dbReference type="GO" id="GO:0048476">
    <property type="term" value="C:Holliday junction resolvase complex"/>
    <property type="evidence" value="ECO:0007669"/>
    <property type="project" value="UniProtKB-UniRule"/>
</dbReference>
<keyword evidence="8 14" id="KW-0460">Magnesium</keyword>
<keyword evidence="9 14" id="KW-0238">DNA-binding</keyword>
<evidence type="ECO:0000256" key="3">
    <source>
        <dbReference type="ARBA" id="ARBA00022722"/>
    </source>
</evidence>
<evidence type="ECO:0000313" key="16">
    <source>
        <dbReference type="EMBL" id="ACM22266.1"/>
    </source>
</evidence>
<evidence type="ECO:0000256" key="4">
    <source>
        <dbReference type="ARBA" id="ARBA00022723"/>
    </source>
</evidence>
<comment type="subcellular location">
    <subcellularLocation>
        <location evidence="14">Cytoplasm</location>
    </subcellularLocation>
</comment>
<evidence type="ECO:0000256" key="11">
    <source>
        <dbReference type="ARBA" id="ARBA00023204"/>
    </source>
</evidence>
<evidence type="ECO:0000256" key="12">
    <source>
        <dbReference type="ARBA" id="ARBA00029354"/>
    </source>
</evidence>
<dbReference type="SUPFAM" id="SSF53098">
    <property type="entry name" value="Ribonuclease H-like"/>
    <property type="match status" value="1"/>
</dbReference>
<dbReference type="PANTHER" id="PTHR30194">
    <property type="entry name" value="CROSSOVER JUNCTION ENDODEOXYRIBONUCLEASE RUVC"/>
    <property type="match status" value="1"/>
</dbReference>
<comment type="catalytic activity">
    <reaction evidence="12 14">
        <text>Endonucleolytic cleavage at a junction such as a reciprocal single-stranded crossover between two homologous DNA duplexes (Holliday junction).</text>
        <dbReference type="EC" id="3.1.21.10"/>
    </reaction>
</comment>
<keyword evidence="6 14" id="KW-0227">DNA damage</keyword>
<evidence type="ECO:0000256" key="1">
    <source>
        <dbReference type="ARBA" id="ARBA00009518"/>
    </source>
</evidence>
<dbReference type="EMBL" id="CP000916">
    <property type="protein sequence ID" value="ACM22266.1"/>
    <property type="molecule type" value="Genomic_DNA"/>
</dbReference>
<dbReference type="Proteomes" id="UP000000445">
    <property type="component" value="Chromosome"/>
</dbReference>
<dbReference type="InterPro" id="IPR036397">
    <property type="entry name" value="RNaseH_sf"/>
</dbReference>
<keyword evidence="7 14" id="KW-0378">Hydrolase</keyword>
<dbReference type="PROSITE" id="PS01321">
    <property type="entry name" value="RUVC"/>
    <property type="match status" value="1"/>
</dbReference>
<comment type="similarity">
    <text evidence="1 14">Belongs to the RuvC family.</text>
</comment>
<evidence type="ECO:0000256" key="2">
    <source>
        <dbReference type="ARBA" id="ARBA00022490"/>
    </source>
</evidence>
<dbReference type="CDD" id="cd16962">
    <property type="entry name" value="RuvC"/>
    <property type="match status" value="1"/>
</dbReference>
<dbReference type="InterPro" id="IPR012337">
    <property type="entry name" value="RNaseH-like_sf"/>
</dbReference>
<feature type="active site" evidence="14">
    <location>
        <position position="72"/>
    </location>
</feature>
<dbReference type="PRINTS" id="PR00696">
    <property type="entry name" value="RSOLVASERUVC"/>
</dbReference>
<proteinExistence type="inferred from homology"/>
<dbReference type="GO" id="GO:0005737">
    <property type="term" value="C:cytoplasm"/>
    <property type="evidence" value="ECO:0007669"/>
    <property type="project" value="UniProtKB-SubCell"/>
</dbReference>
<keyword evidence="11 14" id="KW-0234">DNA repair</keyword>
<dbReference type="GO" id="GO:0008821">
    <property type="term" value="F:crossover junction DNA endonuclease activity"/>
    <property type="evidence" value="ECO:0007669"/>
    <property type="project" value="UniProtKB-UniRule"/>
</dbReference>
<name>B9KB70_THENN</name>
<dbReference type="HOGENOM" id="CLU_091257_3_1_0"/>
<dbReference type="NCBIfam" id="TIGR00228">
    <property type="entry name" value="ruvC"/>
    <property type="match status" value="1"/>
</dbReference>
<dbReference type="GO" id="GO:0000287">
    <property type="term" value="F:magnesium ion binding"/>
    <property type="evidence" value="ECO:0007669"/>
    <property type="project" value="UniProtKB-UniRule"/>
</dbReference>
<evidence type="ECO:0000256" key="14">
    <source>
        <dbReference type="HAMAP-Rule" id="MF_00034"/>
    </source>
</evidence>